<evidence type="ECO:0000256" key="3">
    <source>
        <dbReference type="PROSITE-ProRule" id="PRU00087"/>
    </source>
</evidence>
<dbReference type="PANTHER" id="PTHR38537">
    <property type="entry name" value="JITTERBUG, ISOFORM N"/>
    <property type="match status" value="1"/>
</dbReference>
<accession>F2UIS2</accession>
<evidence type="ECO:0000256" key="1">
    <source>
        <dbReference type="ARBA" id="ARBA00022737"/>
    </source>
</evidence>
<evidence type="ECO:0000259" key="5">
    <source>
        <dbReference type="PROSITE" id="PS50021"/>
    </source>
</evidence>
<dbReference type="InterPro" id="IPR001589">
    <property type="entry name" value="Actinin_actin-bd_CS"/>
</dbReference>
<dbReference type="InterPro" id="IPR036872">
    <property type="entry name" value="CH_dom_sf"/>
</dbReference>
<reference evidence="6" key="1">
    <citation type="submission" date="2009-08" db="EMBL/GenBank/DDBJ databases">
        <title>Annotation of Salpingoeca rosetta.</title>
        <authorList>
            <consortium name="The Broad Institute Genome Sequencing Platform"/>
            <person name="Russ C."/>
            <person name="Cuomo C."/>
            <person name="Burger G."/>
            <person name="Gray M.W."/>
            <person name="Holland P.W.H."/>
            <person name="King N."/>
            <person name="Lang F.B.F."/>
            <person name="Roger A.J."/>
            <person name="Ruiz-Trillo I."/>
            <person name="Young S.K."/>
            <person name="Zeng Q."/>
            <person name="Gargeya S."/>
            <person name="Alvarado L."/>
            <person name="Berlin A."/>
            <person name="Chapman S.B."/>
            <person name="Chen Z."/>
            <person name="Freedman E."/>
            <person name="Gellesch M."/>
            <person name="Goldberg J."/>
            <person name="Griggs A."/>
            <person name="Gujja S."/>
            <person name="Heilman E."/>
            <person name="Heiman D."/>
            <person name="Howarth C."/>
            <person name="Mehta T."/>
            <person name="Neiman D."/>
            <person name="Pearson M."/>
            <person name="Roberts A."/>
            <person name="Saif S."/>
            <person name="Shea T."/>
            <person name="Shenoy N."/>
            <person name="Sisk P."/>
            <person name="Stolte C."/>
            <person name="Sykes S."/>
            <person name="White J."/>
            <person name="Yandava C."/>
            <person name="Haas B."/>
            <person name="Nusbaum C."/>
            <person name="Birren B."/>
        </authorList>
    </citation>
    <scope>NUCLEOTIDE SEQUENCE [LARGE SCALE GENOMIC DNA]</scope>
    <source>
        <strain evidence="6">ATCC 50818</strain>
    </source>
</reference>
<dbReference type="Gene3D" id="2.60.40.10">
    <property type="entry name" value="Immunoglobulins"/>
    <property type="match status" value="1"/>
</dbReference>
<dbReference type="CDD" id="cd21184">
    <property type="entry name" value="CH_FLN-like_rpt2"/>
    <property type="match status" value="1"/>
</dbReference>
<feature type="compositionally biased region" description="Acidic residues" evidence="4">
    <location>
        <begin position="378"/>
        <end position="401"/>
    </location>
</feature>
<dbReference type="Gene3D" id="1.10.418.10">
    <property type="entry name" value="Calponin-like domain"/>
    <property type="match status" value="2"/>
</dbReference>
<dbReference type="SUPFAM" id="SSF81296">
    <property type="entry name" value="E set domains"/>
    <property type="match status" value="1"/>
</dbReference>
<dbReference type="InterPro" id="IPR014756">
    <property type="entry name" value="Ig_E-set"/>
</dbReference>
<keyword evidence="2" id="KW-0009">Actin-binding</keyword>
<dbReference type="OrthoDB" id="18740at2759"/>
<feature type="region of interest" description="Disordered" evidence="4">
    <location>
        <begin position="360"/>
        <end position="403"/>
    </location>
</feature>
<dbReference type="EMBL" id="GL832976">
    <property type="protein sequence ID" value="EGD77121.1"/>
    <property type="molecule type" value="Genomic_DNA"/>
</dbReference>
<dbReference type="GO" id="GO:0051015">
    <property type="term" value="F:actin filament binding"/>
    <property type="evidence" value="ECO:0007669"/>
    <property type="project" value="InterPro"/>
</dbReference>
<feature type="repeat" description="Filamin" evidence="3">
    <location>
        <begin position="363"/>
        <end position="470"/>
    </location>
</feature>
<dbReference type="InterPro" id="IPR044801">
    <property type="entry name" value="Filamin"/>
</dbReference>
<dbReference type="Proteomes" id="UP000007799">
    <property type="component" value="Unassembled WGS sequence"/>
</dbReference>
<dbReference type="eggNOG" id="KOG0518">
    <property type="taxonomic scope" value="Eukaryota"/>
</dbReference>
<dbReference type="InParanoid" id="F2UIS2"/>
<organism evidence="7">
    <name type="scientific">Salpingoeca rosetta (strain ATCC 50818 / BSB-021)</name>
    <dbReference type="NCBI Taxonomy" id="946362"/>
    <lineage>
        <taxon>Eukaryota</taxon>
        <taxon>Choanoflagellata</taxon>
        <taxon>Craspedida</taxon>
        <taxon>Salpingoecidae</taxon>
        <taxon>Salpingoeca</taxon>
    </lineage>
</organism>
<dbReference type="InterPro" id="IPR001715">
    <property type="entry name" value="CH_dom"/>
</dbReference>
<dbReference type="PROSITE" id="PS00019">
    <property type="entry name" value="ACTININ_1"/>
    <property type="match status" value="1"/>
</dbReference>
<dbReference type="InterPro" id="IPR017868">
    <property type="entry name" value="Filamin/ABP280_repeat-like"/>
</dbReference>
<protein>
    <recommendedName>
        <fullName evidence="5">Calponin-homology (CH) domain-containing protein</fullName>
    </recommendedName>
</protein>
<feature type="domain" description="Calponin-homology (CH)" evidence="5">
    <location>
        <begin position="70"/>
        <end position="174"/>
    </location>
</feature>
<dbReference type="PROSITE" id="PS50021">
    <property type="entry name" value="CH"/>
    <property type="match status" value="2"/>
</dbReference>
<dbReference type="PANTHER" id="PTHR38537:SF8">
    <property type="entry name" value="FILAMIN-A"/>
    <property type="match status" value="1"/>
</dbReference>
<dbReference type="SUPFAM" id="SSF47576">
    <property type="entry name" value="Calponin-homology domain, CH-domain"/>
    <property type="match status" value="1"/>
</dbReference>
<dbReference type="GO" id="GO:0030036">
    <property type="term" value="P:actin cytoskeleton organization"/>
    <property type="evidence" value="ECO:0007669"/>
    <property type="project" value="InterPro"/>
</dbReference>
<feature type="domain" description="Calponin-homology (CH)" evidence="5">
    <location>
        <begin position="179"/>
        <end position="287"/>
    </location>
</feature>
<dbReference type="GeneID" id="16071522"/>
<name>F2UIS2_SALR5</name>
<dbReference type="RefSeq" id="XP_004990960.1">
    <property type="nucleotide sequence ID" value="XM_004990903.1"/>
</dbReference>
<sequence length="473" mass="53823">MRNHNNKQPHQHGWRCCHRSSDVLHYSLWWRSRHTEGAQAQRSDTQQTQIIRCRHLQYTHTSIMPKTWLTIQCGTFQRWANWHLEDRGLFVHDIIKGFRDGVTLANLIELLSGEAVKHYPQPHDLEECEYNIRSCLRFLKDHDALYFKMEATHIMEADAPVVLSLIWSLILKYKLLGRWESWEELMSWVNSHIGKDSPFNLHTKNFTTDWNDGHRVCALIEAMKPGTIDDFETLDDYDEYACAEYGISVASEELDIPPLLTPEDMVSPNLDELSTITYLTMFREVMESKVAGVPVDPGARFDNAQTNGLIWDDDAVTVNLHGAILDYESDSEDEVPAHRPSVPAINTESIEHTLRQALDRVPPAIQEEDEVSSSGSESESESESETETEAEVEEEKEEDVGEALAMPEMPQGLEVRVRNGPVSAITLEDLGRCDRGMSFIPDQGFPPGVYEIDVLWRGEPVQGSPFTVASDDT</sequence>
<dbReference type="PROSITE" id="PS50194">
    <property type="entry name" value="FILAMIN_REPEAT"/>
    <property type="match status" value="1"/>
</dbReference>
<evidence type="ECO:0000256" key="2">
    <source>
        <dbReference type="ARBA" id="ARBA00023203"/>
    </source>
</evidence>
<evidence type="ECO:0000256" key="4">
    <source>
        <dbReference type="SAM" id="MobiDB-lite"/>
    </source>
</evidence>
<dbReference type="SMART" id="SM00033">
    <property type="entry name" value="CH"/>
    <property type="match status" value="2"/>
</dbReference>
<gene>
    <name evidence="6" type="ORF">PTSG_07455</name>
</gene>
<dbReference type="Pfam" id="PF00307">
    <property type="entry name" value="CH"/>
    <property type="match status" value="2"/>
</dbReference>
<proteinExistence type="predicted"/>
<dbReference type="STRING" id="946362.F2UIS2"/>
<feature type="region of interest" description="Disordered" evidence="4">
    <location>
        <begin position="329"/>
        <end position="348"/>
    </location>
</feature>
<keyword evidence="1" id="KW-0677">Repeat</keyword>
<evidence type="ECO:0000313" key="6">
    <source>
        <dbReference type="EMBL" id="EGD77121.1"/>
    </source>
</evidence>
<keyword evidence="7" id="KW-1185">Reference proteome</keyword>
<evidence type="ECO:0000313" key="7">
    <source>
        <dbReference type="Proteomes" id="UP000007799"/>
    </source>
</evidence>
<dbReference type="AlphaFoldDB" id="F2UIS2"/>
<dbReference type="InterPro" id="IPR013783">
    <property type="entry name" value="Ig-like_fold"/>
</dbReference>
<dbReference type="KEGG" id="sre:PTSG_07455"/>